<sequence length="195" mass="22934">MVNLERFIDDVIFSHGFEHSEQNYSAILKYLSQHESAVRDFSNSFKKKIHVLDLSSTRRIVSLLDDMVFTYEIQLNDLYSEILQLMFRKSSFDASLSSSFLKLLIGIKRDKVEVFSNVVEYIKDFDPTKVNISLYALYGNYPDFAILPESVLQNYLEIIQKCLRANSYLKKDAKHYLEKRVKGNNYEKYLNDFFS</sequence>
<dbReference type="EMBL" id="MYFO01000031">
    <property type="protein sequence ID" value="TFE84825.1"/>
    <property type="molecule type" value="Genomic_DNA"/>
</dbReference>
<name>A0A4Y8PV66_9BACL</name>
<dbReference type="AlphaFoldDB" id="A0A4Y8PV66"/>
<evidence type="ECO:0000313" key="1">
    <source>
        <dbReference type="EMBL" id="TFE84825.1"/>
    </source>
</evidence>
<organism evidence="1 2">
    <name type="scientific">Paenibacillus athensensis</name>
    <dbReference type="NCBI Taxonomy" id="1967502"/>
    <lineage>
        <taxon>Bacteria</taxon>
        <taxon>Bacillati</taxon>
        <taxon>Bacillota</taxon>
        <taxon>Bacilli</taxon>
        <taxon>Bacillales</taxon>
        <taxon>Paenibacillaceae</taxon>
        <taxon>Paenibacillus</taxon>
    </lineage>
</organism>
<accession>A0A4Y8PV66</accession>
<keyword evidence="2" id="KW-1185">Reference proteome</keyword>
<dbReference type="RefSeq" id="WP_134755749.1">
    <property type="nucleotide sequence ID" value="NZ_MYFO02000002.1"/>
</dbReference>
<reference evidence="1 2" key="1">
    <citation type="submission" date="2017-03" db="EMBL/GenBank/DDBJ databases">
        <title>Isolation of Levoglucosan Utilizing Bacteria.</title>
        <authorList>
            <person name="Arya A.S."/>
        </authorList>
    </citation>
    <scope>NUCLEOTIDE SEQUENCE [LARGE SCALE GENOMIC DNA]</scope>
    <source>
        <strain evidence="1 2">MEC069</strain>
    </source>
</reference>
<comment type="caution">
    <text evidence="1">The sequence shown here is derived from an EMBL/GenBank/DDBJ whole genome shotgun (WGS) entry which is preliminary data.</text>
</comment>
<evidence type="ECO:0000313" key="2">
    <source>
        <dbReference type="Proteomes" id="UP000298246"/>
    </source>
</evidence>
<protein>
    <submittedName>
        <fullName evidence="1">Uncharacterized protein</fullName>
    </submittedName>
</protein>
<dbReference type="Proteomes" id="UP000298246">
    <property type="component" value="Unassembled WGS sequence"/>
</dbReference>
<gene>
    <name evidence="1" type="ORF">B5M42_19155</name>
</gene>
<proteinExistence type="predicted"/>